<dbReference type="Proteomes" id="UP000282985">
    <property type="component" value="Unassembled WGS sequence"/>
</dbReference>
<keyword evidence="2" id="KW-1185">Reference proteome</keyword>
<dbReference type="Pfam" id="PF04245">
    <property type="entry name" value="NA37"/>
    <property type="match status" value="1"/>
</dbReference>
<proteinExistence type="predicted"/>
<dbReference type="InterPro" id="IPR007358">
    <property type="entry name" value="Nucleoid_associated_NdpA"/>
</dbReference>
<comment type="caution">
    <text evidence="1">The sequence shown here is derived from an EMBL/GenBank/DDBJ whole genome shotgun (WGS) entry which is preliminary data.</text>
</comment>
<reference evidence="1 2" key="1">
    <citation type="submission" date="2018-11" db="EMBL/GenBank/DDBJ databases">
        <title>Parancylomarina longa gen. nov., sp. nov., isolated from sediments of southern Okinawa.</title>
        <authorList>
            <person name="Fu T."/>
        </authorList>
    </citation>
    <scope>NUCLEOTIDE SEQUENCE [LARGE SCALE GENOMIC DNA]</scope>
    <source>
        <strain evidence="1 2">T3-2 S1-C</strain>
    </source>
</reference>
<evidence type="ECO:0000313" key="1">
    <source>
        <dbReference type="EMBL" id="RUT78226.1"/>
    </source>
</evidence>
<gene>
    <name evidence="1" type="ORF">DLK05_09105</name>
</gene>
<organism evidence="1 2">
    <name type="scientific">Ancylomarina longa</name>
    <dbReference type="NCBI Taxonomy" id="2487017"/>
    <lineage>
        <taxon>Bacteria</taxon>
        <taxon>Pseudomonadati</taxon>
        <taxon>Bacteroidota</taxon>
        <taxon>Bacteroidia</taxon>
        <taxon>Marinilabiliales</taxon>
        <taxon>Marinifilaceae</taxon>
        <taxon>Ancylomarina</taxon>
    </lineage>
</organism>
<name>A0A434AV37_9BACT</name>
<dbReference type="EMBL" id="RJJX01000010">
    <property type="protein sequence ID" value="RUT78226.1"/>
    <property type="molecule type" value="Genomic_DNA"/>
</dbReference>
<protein>
    <submittedName>
        <fullName evidence="1">Nucleoid-associated protein</fullName>
    </submittedName>
</protein>
<dbReference type="GO" id="GO:0009295">
    <property type="term" value="C:nucleoid"/>
    <property type="evidence" value="ECO:0007669"/>
    <property type="project" value="InterPro"/>
</dbReference>
<dbReference type="OrthoDB" id="9153118at2"/>
<dbReference type="RefSeq" id="WP_127343671.1">
    <property type="nucleotide sequence ID" value="NZ_RJJX01000010.1"/>
</dbReference>
<dbReference type="AlphaFoldDB" id="A0A434AV37"/>
<accession>A0A434AV37</accession>
<sequence length="348" mass="41236">MFNFEDINLDRIVVHNVGNKHLEEDLKLSKTEIQIEDDDVRDILLKYFLTAFNKEEFYNFQHDLGLEMNEIYSYANEYFQDNTTFYDQSNNIAVHLYEVSNHPNIKGGEFYLVGFSGCIVDGEVCDALGIFKSENKDTFLKVYQKQDNFELGCESGINIKKLDKGCLIFNTEKETGYKVCIVDKTNKNNEALYWKDDFLNLKLREDNFYHTQNYLDMCKGFIKDVYNDDNEVAKADQIDMMNKSINFFKDKKEFNEEIFKEEVIEQPEVATAFAEYKDYYQNENGAAIQPEFEINNDAVKTEQRFFKHVLKLDKNFHVYIHGQRKYLEKGYDAARDMSYYKLFFKDEQ</sequence>
<evidence type="ECO:0000313" key="2">
    <source>
        <dbReference type="Proteomes" id="UP000282985"/>
    </source>
</evidence>